<dbReference type="Pfam" id="PF07642">
    <property type="entry name" value="BBP2"/>
    <property type="match status" value="1"/>
</dbReference>
<protein>
    <submittedName>
        <fullName evidence="1">Outer membrane protein</fullName>
    </submittedName>
</protein>
<accession>R7ZQE6</accession>
<dbReference type="STRING" id="1232681.ADIS_3362"/>
<dbReference type="InterPro" id="IPR011486">
    <property type="entry name" value="BBP2"/>
</dbReference>
<dbReference type="EMBL" id="AQHR01000088">
    <property type="protein sequence ID" value="EON76234.1"/>
    <property type="molecule type" value="Genomic_DNA"/>
</dbReference>
<keyword evidence="2" id="KW-1185">Reference proteome</keyword>
<evidence type="ECO:0000313" key="2">
    <source>
        <dbReference type="Proteomes" id="UP000013909"/>
    </source>
</evidence>
<sequence>MGFFFQISAVSFMKLKRIALVLLISFPLISQGQGIQSPLAFEGYLETYYLYDFGRPENHERPDFLYNFKRHNEFSVNFASLGVNYQEDAYRGALRLMVGNYSQYNLADEPAWAQFVYEASVGVSLGDRLWLDMGVMPSHIGFESAVGSDCWHLSRSLLAENSPYFLTGMRLSYELLDGLNSTFWVTNGWQNVQRRDRHESLGFGLGLNYRKEGRWELNYANYFGNEYPQPLQLYRFFQNTYLQYLGGPVDITFGVDHGIEQRLFTATFNQWFGVTGSLRKSLSESLKAAARLEYYADPAGVILSDGMRISGASLNVDYQISPNAVFRVEGRRFISPEPIFNRPLGLVNRGNSALATSLAIRFD</sequence>
<reference evidence="1 2" key="1">
    <citation type="submission" date="2013-02" db="EMBL/GenBank/DDBJ databases">
        <title>A novel strain isolated from Lonar lake, Maharashtra, India.</title>
        <authorList>
            <person name="Singh A."/>
        </authorList>
    </citation>
    <scope>NUCLEOTIDE SEQUENCE [LARGE SCALE GENOMIC DNA]</scope>
    <source>
        <strain evidence="1 2">AK24</strain>
    </source>
</reference>
<name>R7ZQE6_9BACT</name>
<dbReference type="Proteomes" id="UP000013909">
    <property type="component" value="Unassembled WGS sequence"/>
</dbReference>
<comment type="caution">
    <text evidence="1">The sequence shown here is derived from an EMBL/GenBank/DDBJ whole genome shotgun (WGS) entry which is preliminary data.</text>
</comment>
<organism evidence="1 2">
    <name type="scientific">Lunatimonas lonarensis</name>
    <dbReference type="NCBI Taxonomy" id="1232681"/>
    <lineage>
        <taxon>Bacteria</taxon>
        <taxon>Pseudomonadati</taxon>
        <taxon>Bacteroidota</taxon>
        <taxon>Cytophagia</taxon>
        <taxon>Cytophagales</taxon>
        <taxon>Cyclobacteriaceae</taxon>
    </lineage>
</organism>
<dbReference type="AlphaFoldDB" id="R7ZQE6"/>
<proteinExistence type="predicted"/>
<evidence type="ECO:0000313" key="1">
    <source>
        <dbReference type="EMBL" id="EON76234.1"/>
    </source>
</evidence>
<gene>
    <name evidence="1" type="ORF">ADIS_3362</name>
</gene>